<dbReference type="InterPro" id="IPR007110">
    <property type="entry name" value="Ig-like_dom"/>
</dbReference>
<keyword evidence="5" id="KW-0472">Membrane</keyword>
<dbReference type="GO" id="GO:0043005">
    <property type="term" value="C:neuron projection"/>
    <property type="evidence" value="ECO:0007669"/>
    <property type="project" value="TreeGrafter"/>
</dbReference>
<dbReference type="SUPFAM" id="SSF48726">
    <property type="entry name" value="Immunoglobulin"/>
    <property type="match status" value="1"/>
</dbReference>
<evidence type="ECO:0000256" key="8">
    <source>
        <dbReference type="ARBA" id="ARBA00023319"/>
    </source>
</evidence>
<evidence type="ECO:0000256" key="2">
    <source>
        <dbReference type="ARBA" id="ARBA00022475"/>
    </source>
</evidence>
<dbReference type="InterPro" id="IPR036179">
    <property type="entry name" value="Ig-like_dom_sf"/>
</dbReference>
<dbReference type="SMART" id="SM00409">
    <property type="entry name" value="IG"/>
    <property type="match status" value="1"/>
</dbReference>
<proteinExistence type="predicted"/>
<dbReference type="InterPro" id="IPR013783">
    <property type="entry name" value="Ig-like_fold"/>
</dbReference>
<keyword evidence="4" id="KW-0677">Repeat</keyword>
<keyword evidence="3" id="KW-0732">Signal</keyword>
<comment type="subcellular location">
    <subcellularLocation>
        <location evidence="1">Cell membrane</location>
    </subcellularLocation>
</comment>
<keyword evidence="2" id="KW-1003">Cell membrane</keyword>
<accession>A0A8X6PH13</accession>
<evidence type="ECO:0000256" key="3">
    <source>
        <dbReference type="ARBA" id="ARBA00022729"/>
    </source>
</evidence>
<evidence type="ECO:0000256" key="4">
    <source>
        <dbReference type="ARBA" id="ARBA00022737"/>
    </source>
</evidence>
<evidence type="ECO:0000256" key="1">
    <source>
        <dbReference type="ARBA" id="ARBA00004236"/>
    </source>
</evidence>
<dbReference type="InterPro" id="IPR003598">
    <property type="entry name" value="Ig_sub2"/>
</dbReference>
<keyword evidence="8" id="KW-0393">Immunoglobulin domain</keyword>
<evidence type="ECO:0000313" key="10">
    <source>
        <dbReference type="EMBL" id="GFT64410.1"/>
    </source>
</evidence>
<evidence type="ECO:0000256" key="5">
    <source>
        <dbReference type="ARBA" id="ARBA00023136"/>
    </source>
</evidence>
<evidence type="ECO:0000256" key="6">
    <source>
        <dbReference type="ARBA" id="ARBA00023157"/>
    </source>
</evidence>
<organism evidence="10 11">
    <name type="scientific">Nephila pilipes</name>
    <name type="common">Giant wood spider</name>
    <name type="synonym">Nephila maculata</name>
    <dbReference type="NCBI Taxonomy" id="299642"/>
    <lineage>
        <taxon>Eukaryota</taxon>
        <taxon>Metazoa</taxon>
        <taxon>Ecdysozoa</taxon>
        <taxon>Arthropoda</taxon>
        <taxon>Chelicerata</taxon>
        <taxon>Arachnida</taxon>
        <taxon>Araneae</taxon>
        <taxon>Araneomorphae</taxon>
        <taxon>Entelegynae</taxon>
        <taxon>Araneoidea</taxon>
        <taxon>Nephilidae</taxon>
        <taxon>Nephila</taxon>
    </lineage>
</organism>
<dbReference type="PANTHER" id="PTHR12231:SF253">
    <property type="entry name" value="DPR-INTERACTING PROTEIN ETA, ISOFORM B-RELATED"/>
    <property type="match status" value="1"/>
</dbReference>
<dbReference type="InterPro" id="IPR051170">
    <property type="entry name" value="Neural/epithelial_adhesion"/>
</dbReference>
<comment type="caution">
    <text evidence="10">The sequence shown here is derived from an EMBL/GenBank/DDBJ whole genome shotgun (WGS) entry which is preliminary data.</text>
</comment>
<dbReference type="GO" id="GO:0005886">
    <property type="term" value="C:plasma membrane"/>
    <property type="evidence" value="ECO:0007669"/>
    <property type="project" value="UniProtKB-SubCell"/>
</dbReference>
<keyword evidence="11" id="KW-1185">Reference proteome</keyword>
<dbReference type="AlphaFoldDB" id="A0A8X6PH13"/>
<dbReference type="PANTHER" id="PTHR12231">
    <property type="entry name" value="CTX-RELATED TYPE I TRANSMEMBRANE PROTEIN"/>
    <property type="match status" value="1"/>
</dbReference>
<dbReference type="InterPro" id="IPR003599">
    <property type="entry name" value="Ig_sub"/>
</dbReference>
<evidence type="ECO:0000313" key="11">
    <source>
        <dbReference type="Proteomes" id="UP000887013"/>
    </source>
</evidence>
<dbReference type="PROSITE" id="PS50835">
    <property type="entry name" value="IG_LIKE"/>
    <property type="match status" value="1"/>
</dbReference>
<dbReference type="SMART" id="SM00408">
    <property type="entry name" value="IGc2"/>
    <property type="match status" value="1"/>
</dbReference>
<reference evidence="10" key="1">
    <citation type="submission" date="2020-08" db="EMBL/GenBank/DDBJ databases">
        <title>Multicomponent nature underlies the extraordinary mechanical properties of spider dragline silk.</title>
        <authorList>
            <person name="Kono N."/>
            <person name="Nakamura H."/>
            <person name="Mori M."/>
            <person name="Yoshida Y."/>
            <person name="Ohtoshi R."/>
            <person name="Malay A.D."/>
            <person name="Moran D.A.P."/>
            <person name="Tomita M."/>
            <person name="Numata K."/>
            <person name="Arakawa K."/>
        </authorList>
    </citation>
    <scope>NUCLEOTIDE SEQUENCE</scope>
</reference>
<dbReference type="Proteomes" id="UP000887013">
    <property type="component" value="Unassembled WGS sequence"/>
</dbReference>
<name>A0A8X6PH13_NEPPI</name>
<dbReference type="FunFam" id="2.60.40.10:FF:000328">
    <property type="entry name" value="CLUMA_CG000981, isoform A"/>
    <property type="match status" value="1"/>
</dbReference>
<dbReference type="EMBL" id="BMAW01019619">
    <property type="protein sequence ID" value="GFT64410.1"/>
    <property type="molecule type" value="Genomic_DNA"/>
</dbReference>
<sequence length="140" mass="15812">MFVIITNISGFCQYYKGWKFSTTINSESNMSDKERGEIPPSIVDVEPLSTLIVDEGHRVKLECTATGQPPPQYTWRSDEMKPIRLRSWQQSSINSNVLEITQVSRDQMGVYMCIASNGVPPPALKKLKLEVAFNSNTLKK</sequence>
<feature type="domain" description="Ig-like" evidence="9">
    <location>
        <begin position="40"/>
        <end position="132"/>
    </location>
</feature>
<dbReference type="Pfam" id="PF13927">
    <property type="entry name" value="Ig_3"/>
    <property type="match status" value="1"/>
</dbReference>
<gene>
    <name evidence="10" type="primary">LAC_4</name>
    <name evidence="10" type="ORF">NPIL_162691</name>
</gene>
<keyword evidence="7" id="KW-0325">Glycoprotein</keyword>
<keyword evidence="6" id="KW-1015">Disulfide bond</keyword>
<dbReference type="OrthoDB" id="8626508at2759"/>
<evidence type="ECO:0000259" key="9">
    <source>
        <dbReference type="PROSITE" id="PS50835"/>
    </source>
</evidence>
<protein>
    <submittedName>
        <fullName evidence="10">Lachesin</fullName>
    </submittedName>
</protein>
<dbReference type="Gene3D" id="2.60.40.10">
    <property type="entry name" value="Immunoglobulins"/>
    <property type="match status" value="1"/>
</dbReference>
<evidence type="ECO:0000256" key="7">
    <source>
        <dbReference type="ARBA" id="ARBA00023180"/>
    </source>
</evidence>